<accession>A0ABR3DBR1</accession>
<evidence type="ECO:0000256" key="1">
    <source>
        <dbReference type="SAM" id="MobiDB-lite"/>
    </source>
</evidence>
<organism evidence="2 3">
    <name type="scientific">Neurospora intermedia</name>
    <dbReference type="NCBI Taxonomy" id="5142"/>
    <lineage>
        <taxon>Eukaryota</taxon>
        <taxon>Fungi</taxon>
        <taxon>Dikarya</taxon>
        <taxon>Ascomycota</taxon>
        <taxon>Pezizomycotina</taxon>
        <taxon>Sordariomycetes</taxon>
        <taxon>Sordariomycetidae</taxon>
        <taxon>Sordariales</taxon>
        <taxon>Sordariaceae</taxon>
        <taxon>Neurospora</taxon>
    </lineage>
</organism>
<comment type="caution">
    <text evidence="2">The sequence shown here is derived from an EMBL/GenBank/DDBJ whole genome shotgun (WGS) entry which is preliminary data.</text>
</comment>
<name>A0ABR3DBR1_NEUIN</name>
<dbReference type="EMBL" id="JAVLET010000004">
    <property type="protein sequence ID" value="KAL0470120.1"/>
    <property type="molecule type" value="Genomic_DNA"/>
</dbReference>
<keyword evidence="3" id="KW-1185">Reference proteome</keyword>
<dbReference type="Proteomes" id="UP001451303">
    <property type="component" value="Unassembled WGS sequence"/>
</dbReference>
<evidence type="ECO:0000313" key="2">
    <source>
        <dbReference type="EMBL" id="KAL0470120.1"/>
    </source>
</evidence>
<protein>
    <submittedName>
        <fullName evidence="2">Uncharacterized protein</fullName>
    </submittedName>
</protein>
<feature type="region of interest" description="Disordered" evidence="1">
    <location>
        <begin position="16"/>
        <end position="46"/>
    </location>
</feature>
<proteinExistence type="predicted"/>
<reference evidence="2 3" key="1">
    <citation type="submission" date="2023-09" db="EMBL/GenBank/DDBJ databases">
        <title>Multi-omics analysis of a traditional fermented food reveals byproduct-associated fungal strains for waste-to-food upcycling.</title>
        <authorList>
            <consortium name="Lawrence Berkeley National Laboratory"/>
            <person name="Rekdal V.M."/>
            <person name="Villalobos-Escobedo J.M."/>
            <person name="Rodriguez-Valeron N."/>
            <person name="Garcia M.O."/>
            <person name="Vasquez D.P."/>
            <person name="Damayanti I."/>
            <person name="Sorensen P.M."/>
            <person name="Baidoo E.E."/>
            <person name="De Carvalho A.C."/>
            <person name="Riley R."/>
            <person name="Lipzen A."/>
            <person name="He G."/>
            <person name="Yan M."/>
            <person name="Haridas S."/>
            <person name="Daum C."/>
            <person name="Yoshinaga Y."/>
            <person name="Ng V."/>
            <person name="Grigoriev I.V."/>
            <person name="Munk R."/>
            <person name="Nuraida L."/>
            <person name="Wijaya C.H."/>
            <person name="Morales P.-C."/>
            <person name="Keasling J.D."/>
        </authorList>
    </citation>
    <scope>NUCLEOTIDE SEQUENCE [LARGE SCALE GENOMIC DNA]</scope>
    <source>
        <strain evidence="2 3">FGSC 2613</strain>
    </source>
</reference>
<gene>
    <name evidence="2" type="ORF">QR685DRAFT_244509</name>
</gene>
<sequence>MSIHQCVLTSWAFSSGCGKSQHTPQSLDIRNTDTNSRQSVISESQQSAEITRGNWRQASILMSRIQDWLGQRLLHSSSTLAPFQATPLPTDTQYYRCCMSWSTRRLLPIVGKVHSPSVQPLHQEPPDLHDRWVGEDGYFAVCKCFFPGRYRKLYLHPSSLILPRCSGQWQPDRDQEGGPQRELGCSPCPNPAVYSSKLWL</sequence>
<evidence type="ECO:0000313" key="3">
    <source>
        <dbReference type="Proteomes" id="UP001451303"/>
    </source>
</evidence>